<evidence type="ECO:0000313" key="2">
    <source>
        <dbReference type="Proteomes" id="UP001472677"/>
    </source>
</evidence>
<dbReference type="PANTHER" id="PTHR33181:SF4">
    <property type="entry name" value="OVULE PROTEIN"/>
    <property type="match status" value="1"/>
</dbReference>
<protein>
    <submittedName>
        <fullName evidence="1">Uncharacterized protein</fullName>
    </submittedName>
</protein>
<keyword evidence="2" id="KW-1185">Reference proteome</keyword>
<organism evidence="1 2">
    <name type="scientific">Hibiscus sabdariffa</name>
    <name type="common">roselle</name>
    <dbReference type="NCBI Taxonomy" id="183260"/>
    <lineage>
        <taxon>Eukaryota</taxon>
        <taxon>Viridiplantae</taxon>
        <taxon>Streptophyta</taxon>
        <taxon>Embryophyta</taxon>
        <taxon>Tracheophyta</taxon>
        <taxon>Spermatophyta</taxon>
        <taxon>Magnoliopsida</taxon>
        <taxon>eudicotyledons</taxon>
        <taxon>Gunneridae</taxon>
        <taxon>Pentapetalae</taxon>
        <taxon>rosids</taxon>
        <taxon>malvids</taxon>
        <taxon>Malvales</taxon>
        <taxon>Malvaceae</taxon>
        <taxon>Malvoideae</taxon>
        <taxon>Hibiscus</taxon>
    </lineage>
</organism>
<gene>
    <name evidence="1" type="ORF">V6N12_071283</name>
</gene>
<name>A0ABR2FJC7_9ROSI</name>
<comment type="caution">
    <text evidence="1">The sequence shown here is derived from an EMBL/GenBank/DDBJ whole genome shotgun (WGS) entry which is preliminary data.</text>
</comment>
<dbReference type="PANTHER" id="PTHR33181">
    <property type="entry name" value="OS01G0778500 PROTEIN"/>
    <property type="match status" value="1"/>
</dbReference>
<proteinExistence type="predicted"/>
<accession>A0ABR2FJC7</accession>
<dbReference type="Proteomes" id="UP001472677">
    <property type="component" value="Unassembled WGS sequence"/>
</dbReference>
<dbReference type="EMBL" id="JBBPBM010000006">
    <property type="protein sequence ID" value="KAK8581037.1"/>
    <property type="molecule type" value="Genomic_DNA"/>
</dbReference>
<reference evidence="1 2" key="1">
    <citation type="journal article" date="2024" name="G3 (Bethesda)">
        <title>Genome assembly of Hibiscus sabdariffa L. provides insights into metabolisms of medicinal natural products.</title>
        <authorList>
            <person name="Kim T."/>
        </authorList>
    </citation>
    <scope>NUCLEOTIDE SEQUENCE [LARGE SCALE GENOMIC DNA]</scope>
    <source>
        <strain evidence="1">TK-2024</strain>
        <tissue evidence="1">Old leaves</tissue>
    </source>
</reference>
<sequence length="89" mass="10832">MHFVDKMSSRMRRVWTGMATRLGGRKSGLFKLQKDVRSCEYRDVQVMWEMLKRSEAEMEESTRRSKKRAFKRCFAFQRTGTRRSLRRDF</sequence>
<evidence type="ECO:0000313" key="1">
    <source>
        <dbReference type="EMBL" id="KAK8581037.1"/>
    </source>
</evidence>